<feature type="region of interest" description="Disordered" evidence="1">
    <location>
        <begin position="65"/>
        <end position="115"/>
    </location>
</feature>
<evidence type="ECO:0000313" key="3">
    <source>
        <dbReference type="Proteomes" id="UP000807469"/>
    </source>
</evidence>
<feature type="compositionally biased region" description="Basic residues" evidence="1">
    <location>
        <begin position="231"/>
        <end position="240"/>
    </location>
</feature>
<protein>
    <submittedName>
        <fullName evidence="2">Uncharacterized protein</fullName>
    </submittedName>
</protein>
<evidence type="ECO:0000313" key="2">
    <source>
        <dbReference type="EMBL" id="KAF9486049.1"/>
    </source>
</evidence>
<feature type="compositionally biased region" description="Basic and acidic residues" evidence="1">
    <location>
        <begin position="221"/>
        <end position="230"/>
    </location>
</feature>
<evidence type="ECO:0000256" key="1">
    <source>
        <dbReference type="SAM" id="MobiDB-lite"/>
    </source>
</evidence>
<dbReference type="Proteomes" id="UP000807469">
    <property type="component" value="Unassembled WGS sequence"/>
</dbReference>
<feature type="region of interest" description="Disordered" evidence="1">
    <location>
        <begin position="177"/>
        <end position="280"/>
    </location>
</feature>
<sequence>MSLPKRNHYMNSGPMSEYVDICPQNMSRSDLFAFLKTVRVHKEDAIVFHLTQEALFRLQDDEDISELPDPIPAPPIDMTPSQAPNMLSAPSPPPPTHSTAPFLETPTANPLSQCTPSEVPLISQAISLNVVSATSPSPPTPTAPTMLPASQTIPPNKPMSTFPVSAALCGIQPSVQPDLQLPSTSASSVSPQVHDPSPLTLSPSTTNPLPLASTHVTPSELETKGGEGHVKASKKKVKVSKRSDITGAASRKSARTIPPKRKIDEITGGPAKSTSNQAKRKNFAWVNDDGIIIEDEEYQAAKMQQVIPPMDVAEEMSA</sequence>
<proteinExistence type="predicted"/>
<dbReference type="EMBL" id="MU155132">
    <property type="protein sequence ID" value="KAF9486049.1"/>
    <property type="molecule type" value="Genomic_DNA"/>
</dbReference>
<organism evidence="2 3">
    <name type="scientific">Pholiota conissans</name>
    <dbReference type="NCBI Taxonomy" id="109636"/>
    <lineage>
        <taxon>Eukaryota</taxon>
        <taxon>Fungi</taxon>
        <taxon>Dikarya</taxon>
        <taxon>Basidiomycota</taxon>
        <taxon>Agaricomycotina</taxon>
        <taxon>Agaricomycetes</taxon>
        <taxon>Agaricomycetidae</taxon>
        <taxon>Agaricales</taxon>
        <taxon>Agaricineae</taxon>
        <taxon>Strophariaceae</taxon>
        <taxon>Pholiota</taxon>
    </lineage>
</organism>
<dbReference type="AlphaFoldDB" id="A0A9P5ZE70"/>
<gene>
    <name evidence="2" type="ORF">BDN70DRAFT_870563</name>
</gene>
<name>A0A9P5ZE70_9AGAR</name>
<feature type="compositionally biased region" description="Polar residues" evidence="1">
    <location>
        <begin position="177"/>
        <end position="191"/>
    </location>
</feature>
<feature type="region of interest" description="Disordered" evidence="1">
    <location>
        <begin position="132"/>
        <end position="158"/>
    </location>
</feature>
<accession>A0A9P5ZE70</accession>
<comment type="caution">
    <text evidence="2">The sequence shown here is derived from an EMBL/GenBank/DDBJ whole genome shotgun (WGS) entry which is preliminary data.</text>
</comment>
<reference evidence="2" key="1">
    <citation type="submission" date="2020-11" db="EMBL/GenBank/DDBJ databases">
        <authorList>
            <consortium name="DOE Joint Genome Institute"/>
            <person name="Ahrendt S."/>
            <person name="Riley R."/>
            <person name="Andreopoulos W."/>
            <person name="Labutti K."/>
            <person name="Pangilinan J."/>
            <person name="Ruiz-Duenas F.J."/>
            <person name="Barrasa J.M."/>
            <person name="Sanchez-Garcia M."/>
            <person name="Camarero S."/>
            <person name="Miyauchi S."/>
            <person name="Serrano A."/>
            <person name="Linde D."/>
            <person name="Babiker R."/>
            <person name="Drula E."/>
            <person name="Ayuso-Fernandez I."/>
            <person name="Pacheco R."/>
            <person name="Padilla G."/>
            <person name="Ferreira P."/>
            <person name="Barriuso J."/>
            <person name="Kellner H."/>
            <person name="Castanera R."/>
            <person name="Alfaro M."/>
            <person name="Ramirez L."/>
            <person name="Pisabarro A.G."/>
            <person name="Kuo A."/>
            <person name="Tritt A."/>
            <person name="Lipzen A."/>
            <person name="He G."/>
            <person name="Yan M."/>
            <person name="Ng V."/>
            <person name="Cullen D."/>
            <person name="Martin F."/>
            <person name="Rosso M.-N."/>
            <person name="Henrissat B."/>
            <person name="Hibbett D."/>
            <person name="Martinez A.T."/>
            <person name="Grigoriev I.V."/>
        </authorList>
    </citation>
    <scope>NUCLEOTIDE SEQUENCE</scope>
    <source>
        <strain evidence="2">CIRM-BRFM 674</strain>
    </source>
</reference>
<feature type="compositionally biased region" description="Polar residues" evidence="1">
    <location>
        <begin position="199"/>
        <end position="208"/>
    </location>
</feature>
<feature type="compositionally biased region" description="Polar residues" evidence="1">
    <location>
        <begin position="106"/>
        <end position="115"/>
    </location>
</feature>
<keyword evidence="3" id="KW-1185">Reference proteome</keyword>